<keyword evidence="3" id="KW-0256">Endoplasmic reticulum</keyword>
<dbReference type="PANTHER" id="PTHR23129:SF3">
    <property type="entry name" value="FAT STORAGE-INDUCING TRANSMEMBRANE PROTEIN 1"/>
    <property type="match status" value="1"/>
</dbReference>
<dbReference type="GO" id="GO:0005789">
    <property type="term" value="C:endoplasmic reticulum membrane"/>
    <property type="evidence" value="ECO:0007669"/>
    <property type="project" value="UniProtKB-SubCell"/>
</dbReference>
<feature type="transmembrane region" description="Helical" evidence="6">
    <location>
        <begin position="43"/>
        <end position="61"/>
    </location>
</feature>
<dbReference type="Proteomes" id="UP000694393">
    <property type="component" value="Unplaced"/>
</dbReference>
<dbReference type="GO" id="GO:0034389">
    <property type="term" value="P:lipid droplet organization"/>
    <property type="evidence" value="ECO:0007669"/>
    <property type="project" value="TreeGrafter"/>
</dbReference>
<organism evidence="7 8">
    <name type="scientific">Pelusios castaneus</name>
    <name type="common">West African mud turtle</name>
    <dbReference type="NCBI Taxonomy" id="367368"/>
    <lineage>
        <taxon>Eukaryota</taxon>
        <taxon>Metazoa</taxon>
        <taxon>Chordata</taxon>
        <taxon>Craniata</taxon>
        <taxon>Vertebrata</taxon>
        <taxon>Euteleostomi</taxon>
        <taxon>Archelosauria</taxon>
        <taxon>Testudinata</taxon>
        <taxon>Testudines</taxon>
        <taxon>Pleurodira</taxon>
        <taxon>Pelomedusidae</taxon>
        <taxon>Pelusios</taxon>
    </lineage>
</organism>
<evidence type="ECO:0000256" key="2">
    <source>
        <dbReference type="ARBA" id="ARBA00022692"/>
    </source>
</evidence>
<reference evidence="7" key="1">
    <citation type="submission" date="2025-08" db="UniProtKB">
        <authorList>
            <consortium name="Ensembl"/>
        </authorList>
    </citation>
    <scope>IDENTIFICATION</scope>
</reference>
<dbReference type="GO" id="GO:0008654">
    <property type="term" value="P:phospholipid biosynthetic process"/>
    <property type="evidence" value="ECO:0007669"/>
    <property type="project" value="TreeGrafter"/>
</dbReference>
<dbReference type="PANTHER" id="PTHR23129">
    <property type="entry name" value="ACYL-COENZYME A DIPHOSPHATASE FITM2"/>
    <property type="match status" value="1"/>
</dbReference>
<comment type="subcellular location">
    <subcellularLocation>
        <location evidence="1">Endoplasmic reticulum membrane</location>
        <topology evidence="1">Multi-pass membrane protein</topology>
    </subcellularLocation>
</comment>
<name>A0A8C8S028_9SAUR</name>
<sequence length="263" mass="27632">MARSGALLAAVAAWTLSLARGLVFALSGAGAWLLGAPCLRRAYHAWLAGAVLLGPFLHPYADPHSMLANPRNFLSRTFTASAWGWTCILAGGFGLLMSYGATGRVLALLCPLARLAVGAGLQQAASATLTLVEELKGPCPVPQAAGSPRALLPHSPSPAHPAFLLTYCCLLLAEELAIFRRYLARGCPASTALRLVFLLGAVLLGLWNLLLLATAVHGPAPGAQALGAALATLVWHLTYRCWYRARWSPGRPAHCLLPPSPPP</sequence>
<feature type="transmembrane region" description="Helical" evidence="6">
    <location>
        <begin position="195"/>
        <end position="216"/>
    </location>
</feature>
<feature type="transmembrane region" description="Helical" evidence="6">
    <location>
        <begin position="82"/>
        <end position="101"/>
    </location>
</feature>
<keyword evidence="4 6" id="KW-1133">Transmembrane helix</keyword>
<evidence type="ECO:0000313" key="7">
    <source>
        <dbReference type="Ensembl" id="ENSPCEP00000012142.1"/>
    </source>
</evidence>
<feature type="transmembrane region" description="Helical" evidence="6">
    <location>
        <begin position="222"/>
        <end position="242"/>
    </location>
</feature>
<evidence type="ECO:0000313" key="8">
    <source>
        <dbReference type="Proteomes" id="UP000694393"/>
    </source>
</evidence>
<accession>A0A8C8S028</accession>
<evidence type="ECO:0000256" key="1">
    <source>
        <dbReference type="ARBA" id="ARBA00004477"/>
    </source>
</evidence>
<evidence type="ECO:0000256" key="6">
    <source>
        <dbReference type="SAM" id="Phobius"/>
    </source>
</evidence>
<keyword evidence="8" id="KW-1185">Reference proteome</keyword>
<keyword evidence="5 6" id="KW-0472">Membrane</keyword>
<evidence type="ECO:0000256" key="4">
    <source>
        <dbReference type="ARBA" id="ARBA00022989"/>
    </source>
</evidence>
<dbReference type="InterPro" id="IPR019388">
    <property type="entry name" value="FIT"/>
</dbReference>
<proteinExistence type="predicted"/>
<evidence type="ECO:0000256" key="5">
    <source>
        <dbReference type="ARBA" id="ARBA00023136"/>
    </source>
</evidence>
<dbReference type="AlphaFoldDB" id="A0A8C8S028"/>
<dbReference type="GO" id="GO:0010945">
    <property type="term" value="F:coenzyme A diphosphatase activity"/>
    <property type="evidence" value="ECO:0007669"/>
    <property type="project" value="InterPro"/>
</dbReference>
<feature type="transmembrane region" description="Helical" evidence="6">
    <location>
        <begin position="162"/>
        <end position="183"/>
    </location>
</feature>
<protein>
    <submittedName>
        <fullName evidence="7">Fat storage inducing transmembrane protein 1</fullName>
    </submittedName>
</protein>
<evidence type="ECO:0000256" key="3">
    <source>
        <dbReference type="ARBA" id="ARBA00022824"/>
    </source>
</evidence>
<reference evidence="7" key="2">
    <citation type="submission" date="2025-09" db="UniProtKB">
        <authorList>
            <consortium name="Ensembl"/>
        </authorList>
    </citation>
    <scope>IDENTIFICATION</scope>
</reference>
<dbReference type="GO" id="GO:0019915">
    <property type="term" value="P:lipid storage"/>
    <property type="evidence" value="ECO:0007669"/>
    <property type="project" value="InterPro"/>
</dbReference>
<keyword evidence="2 6" id="KW-0812">Transmembrane</keyword>
<dbReference type="Ensembl" id="ENSPCET00000012565.1">
    <property type="protein sequence ID" value="ENSPCEP00000012142.1"/>
    <property type="gene ID" value="ENSPCEG00000009652.1"/>
</dbReference>